<protein>
    <submittedName>
        <fullName evidence="2">Uncharacterized protein LOC114338476</fullName>
    </submittedName>
</protein>
<dbReference type="Gene3D" id="3.90.320.10">
    <property type="match status" value="1"/>
</dbReference>
<reference evidence="2" key="1">
    <citation type="submission" date="2025-08" db="UniProtKB">
        <authorList>
            <consortium name="RefSeq"/>
        </authorList>
    </citation>
    <scope>IDENTIFICATION</scope>
    <source>
        <tissue evidence="2">Whole insect</tissue>
    </source>
</reference>
<dbReference type="InterPro" id="IPR011335">
    <property type="entry name" value="Restrct_endonuc-II-like"/>
</dbReference>
<proteinExistence type="predicted"/>
<dbReference type="InterPro" id="IPR011604">
    <property type="entry name" value="PDDEXK-like_dom_sf"/>
</dbReference>
<accession>A0A6P7GI82</accession>
<dbReference type="PANTHER" id="PTHR39953">
    <property type="entry name" value="RE54151P"/>
    <property type="match status" value="1"/>
</dbReference>
<dbReference type="RefSeq" id="XP_028144878.1">
    <property type="nucleotide sequence ID" value="XM_028289077.1"/>
</dbReference>
<evidence type="ECO:0000259" key="1">
    <source>
        <dbReference type="Pfam" id="PF09588"/>
    </source>
</evidence>
<dbReference type="CDD" id="cd22343">
    <property type="entry name" value="PDDEXK_lambda_exonuclease-like"/>
    <property type="match status" value="1"/>
</dbReference>
<organism evidence="2">
    <name type="scientific">Diabrotica virgifera virgifera</name>
    <name type="common">western corn rootworm</name>
    <dbReference type="NCBI Taxonomy" id="50390"/>
    <lineage>
        <taxon>Eukaryota</taxon>
        <taxon>Metazoa</taxon>
        <taxon>Ecdysozoa</taxon>
        <taxon>Arthropoda</taxon>
        <taxon>Hexapoda</taxon>
        <taxon>Insecta</taxon>
        <taxon>Pterygota</taxon>
        <taxon>Neoptera</taxon>
        <taxon>Endopterygota</taxon>
        <taxon>Coleoptera</taxon>
        <taxon>Polyphaga</taxon>
        <taxon>Cucujiformia</taxon>
        <taxon>Chrysomeloidea</taxon>
        <taxon>Chrysomelidae</taxon>
        <taxon>Galerucinae</taxon>
        <taxon>Diabroticina</taxon>
        <taxon>Diabroticites</taxon>
        <taxon>Diabrotica</taxon>
    </lineage>
</organism>
<name>A0A6P7GI82_DIAVI</name>
<dbReference type="PANTHER" id="PTHR39953:SF1">
    <property type="entry name" value="RE54151P"/>
    <property type="match status" value="1"/>
</dbReference>
<sequence length="439" mass="49484">MTETGYVKAKSDNLPKIDAFMMTQYFASNLDFTSPEIKGVKAARSERESYGDSAVGYVQVRRDGEICTVKARITPEHKVRQKCYSVICTCNEKEETILSVQCEDCAAHLGGCKHAIAFLAWLHRRSEDPSPTSVECYWKKSKLSSIGTSLRFIKAKEICSGPKHKLMPVALNTESFLTVVRNNCTMVGDTNNHLMKFYREPNKVEKLSMHHLQSSSNATTLPDFIDYCKSVMTVDACKEAEAATRNQNDCPLWHELRYGRITASKAYECAHCNTFDGALTRTILGATKLRDTEAMQRGRSLESHVLKQVEKINGIKINKCGIKLNGTHPIMGASPDGETTTLSIEVKCPTSKKAMERYIGPGNKVAAKYMAQVQLQMYFSVKSKALFCVADPDFEKTKKVTILEVDYDRQLCENLLEKCNIFWNNAIFPKMYKYVDEKI</sequence>
<dbReference type="Pfam" id="PF09588">
    <property type="entry name" value="YqaJ"/>
    <property type="match status" value="1"/>
</dbReference>
<dbReference type="SUPFAM" id="SSF52980">
    <property type="entry name" value="Restriction endonuclease-like"/>
    <property type="match status" value="1"/>
</dbReference>
<feature type="domain" description="YqaJ viral recombinase" evidence="1">
    <location>
        <begin position="253"/>
        <end position="380"/>
    </location>
</feature>
<dbReference type="AlphaFoldDB" id="A0A6P7GI82"/>
<dbReference type="InParanoid" id="A0A6P7GI82"/>
<gene>
    <name evidence="2" type="primary">LOC114338476</name>
</gene>
<dbReference type="OrthoDB" id="6774613at2759"/>
<dbReference type="InterPro" id="IPR019080">
    <property type="entry name" value="YqaJ_viral_recombinase"/>
</dbReference>
<dbReference type="FunCoup" id="A0A6P7GI82">
    <property type="interactions" value="11"/>
</dbReference>
<dbReference type="GO" id="GO:0006281">
    <property type="term" value="P:DNA repair"/>
    <property type="evidence" value="ECO:0007669"/>
    <property type="project" value="UniProtKB-ARBA"/>
</dbReference>
<evidence type="ECO:0000313" key="2">
    <source>
        <dbReference type="RefSeq" id="XP_028144878.1"/>
    </source>
</evidence>